<dbReference type="InterPro" id="IPR050237">
    <property type="entry name" value="ATP-dep_AMP-bd_enzyme"/>
</dbReference>
<dbReference type="STRING" id="29170.A0A368FNU6"/>
<evidence type="ECO:0000313" key="3">
    <source>
        <dbReference type="EMBL" id="RCN33198.1"/>
    </source>
</evidence>
<accession>A0A368FNU6</accession>
<protein>
    <recommendedName>
        <fullName evidence="2">AMP-dependent synthetase/ligase domain-containing protein</fullName>
    </recommendedName>
</protein>
<keyword evidence="4" id="KW-1185">Reference proteome</keyword>
<organism evidence="3 4">
    <name type="scientific">Ancylostoma caninum</name>
    <name type="common">Dog hookworm</name>
    <dbReference type="NCBI Taxonomy" id="29170"/>
    <lineage>
        <taxon>Eukaryota</taxon>
        <taxon>Metazoa</taxon>
        <taxon>Ecdysozoa</taxon>
        <taxon>Nematoda</taxon>
        <taxon>Chromadorea</taxon>
        <taxon>Rhabditida</taxon>
        <taxon>Rhabditina</taxon>
        <taxon>Rhabditomorpha</taxon>
        <taxon>Strongyloidea</taxon>
        <taxon>Ancylostomatidae</taxon>
        <taxon>Ancylostomatinae</taxon>
        <taxon>Ancylostoma</taxon>
    </lineage>
</organism>
<dbReference type="OrthoDB" id="10253869at2759"/>
<proteinExistence type="predicted"/>
<dbReference type="Proteomes" id="UP000252519">
    <property type="component" value="Unassembled WGS sequence"/>
</dbReference>
<name>A0A368FNU6_ANCCA</name>
<feature type="domain" description="AMP-dependent synthetase/ligase" evidence="2">
    <location>
        <begin position="211"/>
        <end position="287"/>
    </location>
</feature>
<feature type="non-terminal residue" evidence="3">
    <location>
        <position position="322"/>
    </location>
</feature>
<comment type="caution">
    <text evidence="3">The sequence shown here is derived from an EMBL/GenBank/DDBJ whole genome shotgun (WGS) entry which is preliminary data.</text>
</comment>
<evidence type="ECO:0000313" key="4">
    <source>
        <dbReference type="Proteomes" id="UP000252519"/>
    </source>
</evidence>
<dbReference type="AlphaFoldDB" id="A0A368FNU6"/>
<dbReference type="EMBL" id="JOJR01000958">
    <property type="protein sequence ID" value="RCN33198.1"/>
    <property type="molecule type" value="Genomic_DNA"/>
</dbReference>
<evidence type="ECO:0000259" key="2">
    <source>
        <dbReference type="Pfam" id="PF00501"/>
    </source>
</evidence>
<dbReference type="Gene3D" id="3.40.50.980">
    <property type="match status" value="1"/>
</dbReference>
<evidence type="ECO:0000256" key="1">
    <source>
        <dbReference type="SAM" id="MobiDB-lite"/>
    </source>
</evidence>
<sequence>METIAAYPESNSSHPTLKTMPSFDLTHYSVSVSVDEPPSCNEASINGDDASDATVNVASASIVLSPNADETSSVDDDIVTVVPSQSEAVDQPDDEYPISADETPENPPSNGKNEEDEDDNLTVTEADPKTEEVESIYIPIVVTDLQEPAKTSEEQRVEDDEVFDDATAQRDVSQDAPKVTNIPILKLTRANREECKSWSKWLFGEILKVKQKTPDHVALIDEVGERRYITYSDLLKNVNRAANYLHHHGVEKGSHVAICLNNSVEFVYLQMGLYLIGAVPVLLNPGHVGSGRFPRFDCAAVIVDSMHYSHVLRLFDHFVGAK</sequence>
<dbReference type="PANTHER" id="PTHR43767">
    <property type="entry name" value="LONG-CHAIN-FATTY-ACID--COA LIGASE"/>
    <property type="match status" value="1"/>
</dbReference>
<gene>
    <name evidence="3" type="ORF">ANCCAN_20976</name>
</gene>
<dbReference type="SUPFAM" id="SSF56801">
    <property type="entry name" value="Acetyl-CoA synthetase-like"/>
    <property type="match status" value="1"/>
</dbReference>
<dbReference type="InterPro" id="IPR000873">
    <property type="entry name" value="AMP-dep_synth/lig_dom"/>
</dbReference>
<dbReference type="Pfam" id="PF00501">
    <property type="entry name" value="AMP-binding"/>
    <property type="match status" value="1"/>
</dbReference>
<feature type="region of interest" description="Disordered" evidence="1">
    <location>
        <begin position="82"/>
        <end position="135"/>
    </location>
</feature>
<reference evidence="3 4" key="1">
    <citation type="submission" date="2014-10" db="EMBL/GenBank/DDBJ databases">
        <title>Draft genome of the hookworm Ancylostoma caninum.</title>
        <authorList>
            <person name="Mitreva M."/>
        </authorList>
    </citation>
    <scope>NUCLEOTIDE SEQUENCE [LARGE SCALE GENOMIC DNA]</scope>
    <source>
        <strain evidence="3 4">Baltimore</strain>
    </source>
</reference>
<dbReference type="PANTHER" id="PTHR43767:SF1">
    <property type="entry name" value="NONRIBOSOMAL PEPTIDE SYNTHASE PES1 (EUROFUNG)-RELATED"/>
    <property type="match status" value="1"/>
</dbReference>